<keyword evidence="2" id="KW-1185">Reference proteome</keyword>
<reference evidence="1 2" key="1">
    <citation type="submission" date="2022-10" db="EMBL/GenBank/DDBJ databases">
        <title>The complete genomes of actinobacterial strains from the NBC collection.</title>
        <authorList>
            <person name="Joergensen T.S."/>
            <person name="Alvarez Arevalo M."/>
            <person name="Sterndorff E.B."/>
            <person name="Faurdal D."/>
            <person name="Vuksanovic O."/>
            <person name="Mourched A.-S."/>
            <person name="Charusanti P."/>
            <person name="Shaw S."/>
            <person name="Blin K."/>
            <person name="Weber T."/>
        </authorList>
    </citation>
    <scope>NUCLEOTIDE SEQUENCE [LARGE SCALE GENOMIC DNA]</scope>
    <source>
        <strain evidence="1 2">NBC 01792</strain>
    </source>
</reference>
<dbReference type="Proteomes" id="UP001356428">
    <property type="component" value="Chromosome"/>
</dbReference>
<evidence type="ECO:0000313" key="2">
    <source>
        <dbReference type="Proteomes" id="UP001356428"/>
    </source>
</evidence>
<accession>A0ABZ1F2P4</accession>
<gene>
    <name evidence="1" type="ORF">OG849_26420</name>
</gene>
<dbReference type="Pfam" id="PF08892">
    <property type="entry name" value="YqcI_YcgG"/>
    <property type="match status" value="1"/>
</dbReference>
<name>A0ABZ1F2P4_9ACTN</name>
<proteinExistence type="predicted"/>
<dbReference type="InterPro" id="IPR014988">
    <property type="entry name" value="Uncharacterised_YqcI/YcgG"/>
</dbReference>
<organism evidence="1 2">
    <name type="scientific">Streptomyces cyaneofuscatus</name>
    <dbReference type="NCBI Taxonomy" id="66883"/>
    <lineage>
        <taxon>Bacteria</taxon>
        <taxon>Bacillati</taxon>
        <taxon>Actinomycetota</taxon>
        <taxon>Actinomycetes</taxon>
        <taxon>Kitasatosporales</taxon>
        <taxon>Streptomycetaceae</taxon>
        <taxon>Streptomyces</taxon>
    </lineage>
</organism>
<dbReference type="RefSeq" id="WP_326703384.1">
    <property type="nucleotide sequence ID" value="NZ_CP109083.1"/>
</dbReference>
<protein>
    <submittedName>
        <fullName evidence="1">YqcI/YcgG family protein</fullName>
    </submittedName>
</protein>
<sequence>MDVTTSQQHTPGFEEIIASTLCPYARKALVHVLPSLGDEPVDAYFRRIAPETHRRVGRAEADGTDAVVTELPVERVGSTPEELAPVLGAWIREIADEDPAYLPDTVHTRWRLKVAGSDVFVAVFTPDFGRRHARYTPDTGKVYIVLQPDSSFHHRLPDDPSRVRRSIRRRFAGAGRAYDTTRPEAERFLPPRGDEEPAAWWEYSSKEVCR</sequence>
<dbReference type="EMBL" id="CP109083">
    <property type="protein sequence ID" value="WSB10530.1"/>
    <property type="molecule type" value="Genomic_DNA"/>
</dbReference>
<evidence type="ECO:0000313" key="1">
    <source>
        <dbReference type="EMBL" id="WSB10530.1"/>
    </source>
</evidence>